<organism evidence="1">
    <name type="scientific">hydrothermal vent metagenome</name>
    <dbReference type="NCBI Taxonomy" id="652676"/>
    <lineage>
        <taxon>unclassified sequences</taxon>
        <taxon>metagenomes</taxon>
        <taxon>ecological metagenomes</taxon>
    </lineage>
</organism>
<evidence type="ECO:0000313" key="1">
    <source>
        <dbReference type="EMBL" id="VAX29521.1"/>
    </source>
</evidence>
<protein>
    <submittedName>
        <fullName evidence="1">Uncharacterized protein</fullName>
    </submittedName>
</protein>
<accession>A0A3B1CSP9</accession>
<dbReference type="AlphaFoldDB" id="A0A3B1CSP9"/>
<reference evidence="1" key="1">
    <citation type="submission" date="2018-06" db="EMBL/GenBank/DDBJ databases">
        <authorList>
            <person name="Zhirakovskaya E."/>
        </authorList>
    </citation>
    <scope>NUCLEOTIDE SEQUENCE</scope>
</reference>
<dbReference type="EMBL" id="UOGH01000122">
    <property type="protein sequence ID" value="VAX29521.1"/>
    <property type="molecule type" value="Genomic_DNA"/>
</dbReference>
<name>A0A3B1CSP9_9ZZZZ</name>
<proteinExistence type="predicted"/>
<gene>
    <name evidence="1" type="ORF">MNBD_NITROSPIRAE02-1382</name>
</gene>
<sequence length="43" mass="4911">MQSTANVKDIVSVFGGSKYLGRKVKDRIAFDHLIRERIFSIIT</sequence>